<proteinExistence type="predicted"/>
<protein>
    <submittedName>
        <fullName evidence="1">Uncharacterized protein</fullName>
    </submittedName>
</protein>
<reference evidence="1" key="1">
    <citation type="submission" date="2018-02" db="EMBL/GenBank/DDBJ databases">
        <authorList>
            <person name="Cohen D.B."/>
            <person name="Kent A.D."/>
        </authorList>
    </citation>
    <scope>NUCLEOTIDE SEQUENCE</scope>
</reference>
<dbReference type="EMBL" id="OIVN01002236">
    <property type="protein sequence ID" value="SPD01901.1"/>
    <property type="molecule type" value="Genomic_DNA"/>
</dbReference>
<accession>A0A2N9GRE1</accession>
<evidence type="ECO:0000313" key="1">
    <source>
        <dbReference type="EMBL" id="SPD01901.1"/>
    </source>
</evidence>
<gene>
    <name evidence="1" type="ORF">FSB_LOCUS29783</name>
</gene>
<sequence>MTPRSRGAGAVFACFSDEDSGQTREATGEPRVALRSWSHHLSDALGLADQLVVSQEDSAREGAPEVGFRRSWYCRKACATLSLKVLDLRETELGFARYGSTNRGYQSVFGPLEDIFPIEIPARSGKILTIREFHTVHERVLFSTYPGLRINSLRSSRSRFSTFLVPSESLCYLLSKSIGLAQRRTWELLAIRELHVVVEVTLLLKGFSLRTKLPPVGKNPRTNTTSQSVGPLSHGFAHNSLVSRPFLPVKYRIEALIMLYTLVGGRSAWSSFRSGQWSGQISVKLGQNPPNSGKCAPDPILRFFWCGGPPSGRLGSVNISVKLCQPWSNLVKLREMCFRPRLEVFLMWWVRIGSDWLGPGCLFLHADTRENPGGKNGVMTNGTRF</sequence>
<name>A0A2N9GRE1_FAGSY</name>
<dbReference type="AlphaFoldDB" id="A0A2N9GRE1"/>
<organism evidence="1">
    <name type="scientific">Fagus sylvatica</name>
    <name type="common">Beechnut</name>
    <dbReference type="NCBI Taxonomy" id="28930"/>
    <lineage>
        <taxon>Eukaryota</taxon>
        <taxon>Viridiplantae</taxon>
        <taxon>Streptophyta</taxon>
        <taxon>Embryophyta</taxon>
        <taxon>Tracheophyta</taxon>
        <taxon>Spermatophyta</taxon>
        <taxon>Magnoliopsida</taxon>
        <taxon>eudicotyledons</taxon>
        <taxon>Gunneridae</taxon>
        <taxon>Pentapetalae</taxon>
        <taxon>rosids</taxon>
        <taxon>fabids</taxon>
        <taxon>Fagales</taxon>
        <taxon>Fagaceae</taxon>
        <taxon>Fagus</taxon>
    </lineage>
</organism>